<dbReference type="InterPro" id="IPR051721">
    <property type="entry name" value="Biopterin_syn/organic_redct"/>
</dbReference>
<keyword evidence="5" id="KW-0560">Oxidoreductase</keyword>
<protein>
    <submittedName>
        <fullName evidence="6">SDR family NAD(P)-dependent oxidoreductase</fullName>
    </submittedName>
</protein>
<dbReference type="EMBL" id="SNUX01000003">
    <property type="protein sequence ID" value="TES47818.1"/>
    <property type="molecule type" value="Genomic_DNA"/>
</dbReference>
<dbReference type="PANTHER" id="PTHR44085">
    <property type="entry name" value="SEPIAPTERIN REDUCTASE"/>
    <property type="match status" value="1"/>
</dbReference>
<dbReference type="GO" id="GO:0006729">
    <property type="term" value="P:tetrahydrobiopterin biosynthetic process"/>
    <property type="evidence" value="ECO:0007669"/>
    <property type="project" value="TreeGrafter"/>
</dbReference>
<dbReference type="PROSITE" id="PS00061">
    <property type="entry name" value="ADH_SHORT"/>
    <property type="match status" value="1"/>
</dbReference>
<name>A0A4Y7WIH7_9BACI</name>
<evidence type="ECO:0000256" key="1">
    <source>
        <dbReference type="ARBA" id="ARBA00004496"/>
    </source>
</evidence>
<comment type="similarity">
    <text evidence="2">Belongs to the short-chain dehydrogenases/reductases (SDR) family.</text>
</comment>
<evidence type="ECO:0000313" key="7">
    <source>
        <dbReference type="Proteomes" id="UP000298210"/>
    </source>
</evidence>
<dbReference type="GO" id="GO:0005737">
    <property type="term" value="C:cytoplasm"/>
    <property type="evidence" value="ECO:0007669"/>
    <property type="project" value="UniProtKB-SubCell"/>
</dbReference>
<comment type="subcellular location">
    <subcellularLocation>
        <location evidence="1">Cytoplasm</location>
    </subcellularLocation>
</comment>
<dbReference type="InterPro" id="IPR020904">
    <property type="entry name" value="Sc_DH/Rdtase_CS"/>
</dbReference>
<dbReference type="GO" id="GO:0004757">
    <property type="term" value="F:sepiapterin reductase (NADP+) activity"/>
    <property type="evidence" value="ECO:0007669"/>
    <property type="project" value="TreeGrafter"/>
</dbReference>
<dbReference type="SUPFAM" id="SSF51735">
    <property type="entry name" value="NAD(P)-binding Rossmann-fold domains"/>
    <property type="match status" value="1"/>
</dbReference>
<dbReference type="Proteomes" id="UP000298210">
    <property type="component" value="Unassembled WGS sequence"/>
</dbReference>
<evidence type="ECO:0000256" key="5">
    <source>
        <dbReference type="ARBA" id="ARBA00023002"/>
    </source>
</evidence>
<gene>
    <name evidence="6" type="ORF">E2L03_11680</name>
</gene>
<dbReference type="InterPro" id="IPR036291">
    <property type="entry name" value="NAD(P)-bd_dom_sf"/>
</dbReference>
<dbReference type="PRINTS" id="PR00081">
    <property type="entry name" value="GDHRDH"/>
</dbReference>
<sequence>MTKRSFHHSPILVAQSNVSLSIIPRKRSFKHMDCPDKSESLYLTKGEGQMRIAFVIGSSKGLGAAVVKKLLEEEYEVIGFSRTEAQEEIQKHPSFTHVSFDASHVANRQILFSNALASITVSIVTEMLFIYNAALIDPVGKLGTLEKGNVTFSHLFEVNVVAPLELSNLFIQFVQPLTLSKRMLFVTSGVALKPISGWSGYSSSKAGLNMLVQSIAQEQMDESLPVLVAGFNPGIMDTTMQESIRHYTEDQFPPVARFKHFHKSGKLRPASTVACSLIHCLQNPTFPNGQIVHVNDNL</sequence>
<dbReference type="PANTHER" id="PTHR44085:SF2">
    <property type="entry name" value="SEPIAPTERIN REDUCTASE"/>
    <property type="match status" value="1"/>
</dbReference>
<dbReference type="Pfam" id="PF00106">
    <property type="entry name" value="adh_short"/>
    <property type="match status" value="1"/>
</dbReference>
<organism evidence="6 7">
    <name type="scientific">Shouchella lehensis</name>
    <dbReference type="NCBI Taxonomy" id="300825"/>
    <lineage>
        <taxon>Bacteria</taxon>
        <taxon>Bacillati</taxon>
        <taxon>Bacillota</taxon>
        <taxon>Bacilli</taxon>
        <taxon>Bacillales</taxon>
        <taxon>Bacillaceae</taxon>
        <taxon>Shouchella</taxon>
    </lineage>
</organism>
<dbReference type="Gene3D" id="3.40.50.720">
    <property type="entry name" value="NAD(P)-binding Rossmann-like Domain"/>
    <property type="match status" value="1"/>
</dbReference>
<evidence type="ECO:0000256" key="4">
    <source>
        <dbReference type="ARBA" id="ARBA00022857"/>
    </source>
</evidence>
<dbReference type="InterPro" id="IPR002347">
    <property type="entry name" value="SDR_fam"/>
</dbReference>
<accession>A0A4Y7WIH7</accession>
<evidence type="ECO:0000256" key="2">
    <source>
        <dbReference type="ARBA" id="ARBA00006484"/>
    </source>
</evidence>
<evidence type="ECO:0000256" key="3">
    <source>
        <dbReference type="ARBA" id="ARBA00022490"/>
    </source>
</evidence>
<proteinExistence type="inferred from homology"/>
<reference evidence="6 7" key="1">
    <citation type="submission" date="2019-03" db="EMBL/GenBank/DDBJ databases">
        <authorList>
            <person name="Liu G."/>
        </authorList>
    </citation>
    <scope>NUCLEOTIDE SEQUENCE [LARGE SCALE GENOMIC DNA]</scope>
    <source>
        <strain evidence="6 7">DSM 19099</strain>
    </source>
</reference>
<keyword evidence="3" id="KW-0963">Cytoplasm</keyword>
<dbReference type="AlphaFoldDB" id="A0A4Y7WIH7"/>
<keyword evidence="4" id="KW-0521">NADP</keyword>
<comment type="caution">
    <text evidence="6">The sequence shown here is derived from an EMBL/GenBank/DDBJ whole genome shotgun (WGS) entry which is preliminary data.</text>
</comment>
<evidence type="ECO:0000313" key="6">
    <source>
        <dbReference type="EMBL" id="TES47818.1"/>
    </source>
</evidence>